<feature type="compositionally biased region" description="Basic and acidic residues" evidence="1">
    <location>
        <begin position="1"/>
        <end position="10"/>
    </location>
</feature>
<keyword evidence="2" id="KW-0472">Membrane</keyword>
<evidence type="ECO:0000313" key="4">
    <source>
        <dbReference type="Proteomes" id="UP001595961"/>
    </source>
</evidence>
<organism evidence="3 4">
    <name type="scientific">Dyella halodurans</name>
    <dbReference type="NCBI Taxonomy" id="1920171"/>
    <lineage>
        <taxon>Bacteria</taxon>
        <taxon>Pseudomonadati</taxon>
        <taxon>Pseudomonadota</taxon>
        <taxon>Gammaproteobacteria</taxon>
        <taxon>Lysobacterales</taxon>
        <taxon>Rhodanobacteraceae</taxon>
        <taxon>Dyella</taxon>
    </lineage>
</organism>
<protein>
    <submittedName>
        <fullName evidence="3">Uncharacterized protein</fullName>
    </submittedName>
</protein>
<evidence type="ECO:0000256" key="2">
    <source>
        <dbReference type="SAM" id="Phobius"/>
    </source>
</evidence>
<feature type="transmembrane region" description="Helical" evidence="2">
    <location>
        <begin position="57"/>
        <end position="75"/>
    </location>
</feature>
<feature type="compositionally biased region" description="Pro residues" evidence="1">
    <location>
        <begin position="162"/>
        <end position="171"/>
    </location>
</feature>
<proteinExistence type="predicted"/>
<evidence type="ECO:0000313" key="3">
    <source>
        <dbReference type="EMBL" id="MFC4526837.1"/>
    </source>
</evidence>
<dbReference type="Proteomes" id="UP001595961">
    <property type="component" value="Unassembled WGS sequence"/>
</dbReference>
<dbReference type="EMBL" id="JBHSGA010000017">
    <property type="protein sequence ID" value="MFC4526837.1"/>
    <property type="molecule type" value="Genomic_DNA"/>
</dbReference>
<accession>A0ABV9C1U2</accession>
<sequence>MNTHDHHDDESLPGEDELQALYRSLPRKEPSPALDQAVRQAADDAVRSKTHRRFTRWPVAAASAAVLVLALGLGLRMREPSPSLQAPAPAAATIPGQPPAESPTPALATSAPLLQPSTSPAPMVAQAPPAEIPRATRRLHESAKSLAKSRVATTEMADQAFAPPPPAPAPPMAIAQAPMASAVPPATAGYRAEPAARAMTMRTMAAAAPVPAAPAPASAVDATASNPNDTPAQELDKIRLLFAQHRRDEALQRLSAFRQAHPDVSLPDDVRAQLPDHE</sequence>
<reference evidence="4" key="1">
    <citation type="journal article" date="2019" name="Int. J. Syst. Evol. Microbiol.">
        <title>The Global Catalogue of Microorganisms (GCM) 10K type strain sequencing project: providing services to taxonomists for standard genome sequencing and annotation.</title>
        <authorList>
            <consortium name="The Broad Institute Genomics Platform"/>
            <consortium name="The Broad Institute Genome Sequencing Center for Infectious Disease"/>
            <person name="Wu L."/>
            <person name="Ma J."/>
        </authorList>
    </citation>
    <scope>NUCLEOTIDE SEQUENCE [LARGE SCALE GENOMIC DNA]</scope>
    <source>
        <strain evidence="4">CCM 4481</strain>
    </source>
</reference>
<feature type="region of interest" description="Disordered" evidence="1">
    <location>
        <begin position="81"/>
        <end position="126"/>
    </location>
</feature>
<feature type="region of interest" description="Disordered" evidence="1">
    <location>
        <begin position="1"/>
        <end position="53"/>
    </location>
</feature>
<keyword evidence="2" id="KW-1133">Transmembrane helix</keyword>
<feature type="compositionally biased region" description="Low complexity" evidence="1">
    <location>
        <begin position="81"/>
        <end position="95"/>
    </location>
</feature>
<feature type="region of interest" description="Disordered" evidence="1">
    <location>
        <begin position="138"/>
        <end position="173"/>
    </location>
</feature>
<keyword evidence="2" id="KW-0812">Transmembrane</keyword>
<comment type="caution">
    <text evidence="3">The sequence shown here is derived from an EMBL/GenBank/DDBJ whole genome shotgun (WGS) entry which is preliminary data.</text>
</comment>
<gene>
    <name evidence="3" type="ORF">ACFO5W_09375</name>
</gene>
<keyword evidence="4" id="KW-1185">Reference proteome</keyword>
<name>A0ABV9C1U2_9GAMM</name>
<evidence type="ECO:0000256" key="1">
    <source>
        <dbReference type="SAM" id="MobiDB-lite"/>
    </source>
</evidence>
<dbReference type="RefSeq" id="WP_266148731.1">
    <property type="nucleotide sequence ID" value="NZ_CP064028.1"/>
</dbReference>